<dbReference type="SUPFAM" id="SSF52047">
    <property type="entry name" value="RNI-like"/>
    <property type="match status" value="1"/>
</dbReference>
<dbReference type="Gramene" id="TraesLAC2B03G01022040.1">
    <property type="protein sequence ID" value="TraesLAC2B03G01022040.1"/>
    <property type="gene ID" value="TraesLAC2B03G01022040"/>
</dbReference>
<dbReference type="Pfam" id="PF00646">
    <property type="entry name" value="F-box"/>
    <property type="match status" value="1"/>
</dbReference>
<accession>A0A3B6CGU6</accession>
<dbReference type="Gene3D" id="1.20.1280.50">
    <property type="match status" value="1"/>
</dbReference>
<dbReference type="STRING" id="4565.A0A3B6CGU6"/>
<dbReference type="Gramene" id="TraesJUL2B03G01072790.1">
    <property type="protein sequence ID" value="TraesJUL2B03G01072790.1"/>
    <property type="gene ID" value="TraesJUL2B03G01072790"/>
</dbReference>
<dbReference type="SUPFAM" id="SSF81383">
    <property type="entry name" value="F-box domain"/>
    <property type="match status" value="1"/>
</dbReference>
<dbReference type="Gramene" id="TraesLDM2B03G01071350.1">
    <property type="protein sequence ID" value="TraesLDM2B03G01071350.1"/>
    <property type="gene ID" value="TraesLDM2B03G01071350"/>
</dbReference>
<dbReference type="PANTHER" id="PTHR34223:SF28">
    <property type="entry name" value="OS09G0548034 PROTEIN"/>
    <property type="match status" value="1"/>
</dbReference>
<reference evidence="2" key="2">
    <citation type="submission" date="2018-10" db="UniProtKB">
        <authorList>
            <consortium name="EnsemblPlants"/>
        </authorList>
    </citation>
    <scope>IDENTIFICATION</scope>
</reference>
<keyword evidence="3" id="KW-1185">Reference proteome</keyword>
<dbReference type="EnsemblPlants" id="TraesCS2B02G599200.1">
    <property type="protein sequence ID" value="TraesCS2B02G599200.1"/>
    <property type="gene ID" value="TraesCS2B02G599200"/>
</dbReference>
<dbReference type="OrthoDB" id="609338at2759"/>
<name>A0A3B6CGU6_WHEAT</name>
<sequence>MSAPTPTPCGSKSARGNGNGVDRLSSLSDDMLHLVMSFLPMPEVVRTSLLSPRWRFLWCSTPFIRIDGEDFVDNRKLENFIDCLLLLRDYTASLDEARISPCCVDCTKCSVWIRHAIMHKVRLLDISGPLSLDKTAIFPSQHLKTIRLQAAMLRHGFFRPLNYDCPVLEHLGLELCTFWGHEEISSRSLKVLHISRCYLTPSLLICARNLTNLSILDTDIGGIVTRDLSSLVTASISLISKHFYHSDTVVVGHHLLDGLSHATTLELHAPLHERAFERGLPTCPMFSNLTSLVLGDWVMTADFYPLHSILQRSDNLKELTVKLKMEECSICKALPLTRRASLSGSGSHPCIERIKIYCQKDHLRVGELVQALVPTACNAKVSIERP</sequence>
<dbReference type="Gramene" id="TraesCS2B02G599200.1">
    <property type="protein sequence ID" value="TraesCS2B02G599200.1"/>
    <property type="gene ID" value="TraesCS2B02G599200"/>
</dbReference>
<evidence type="ECO:0000313" key="2">
    <source>
        <dbReference type="EnsemblPlants" id="TraesCS2B02G599200.1"/>
    </source>
</evidence>
<dbReference type="InterPro" id="IPR053197">
    <property type="entry name" value="F-box_SCFL_complex_component"/>
</dbReference>
<gene>
    <name evidence="2" type="primary">LOC123042800</name>
</gene>
<dbReference type="SMR" id="A0A3B6CGU6"/>
<dbReference type="Gramene" id="TraesSTA2B03G01063990.1">
    <property type="protein sequence ID" value="TraesSTA2B03G01063990.1"/>
    <property type="gene ID" value="TraesSTA2B03G01063990"/>
</dbReference>
<dbReference type="Gramene" id="TraesARI2B03G01085420.1">
    <property type="protein sequence ID" value="TraesARI2B03G01085420.1"/>
    <property type="gene ID" value="TraesARI2B03G01085420"/>
</dbReference>
<dbReference type="GeneID" id="123042800"/>
<proteinExistence type="predicted"/>
<dbReference type="InterPro" id="IPR001810">
    <property type="entry name" value="F-box_dom"/>
</dbReference>
<dbReference type="Gene3D" id="3.80.10.10">
    <property type="entry name" value="Ribonuclease Inhibitor"/>
    <property type="match status" value="1"/>
</dbReference>
<reference evidence="2" key="1">
    <citation type="submission" date="2018-08" db="EMBL/GenBank/DDBJ databases">
        <authorList>
            <person name="Rossello M."/>
        </authorList>
    </citation>
    <scope>NUCLEOTIDE SEQUENCE [LARGE SCALE GENOMIC DNA]</scope>
    <source>
        <strain evidence="2">cv. Chinese Spring</strain>
    </source>
</reference>
<feature type="domain" description="F-box" evidence="1">
    <location>
        <begin position="24"/>
        <end position="63"/>
    </location>
</feature>
<protein>
    <recommendedName>
        <fullName evidence="1">F-box domain-containing protein</fullName>
    </recommendedName>
</protein>
<organism evidence="2">
    <name type="scientific">Triticum aestivum</name>
    <name type="common">Wheat</name>
    <dbReference type="NCBI Taxonomy" id="4565"/>
    <lineage>
        <taxon>Eukaryota</taxon>
        <taxon>Viridiplantae</taxon>
        <taxon>Streptophyta</taxon>
        <taxon>Embryophyta</taxon>
        <taxon>Tracheophyta</taxon>
        <taxon>Spermatophyta</taxon>
        <taxon>Magnoliopsida</taxon>
        <taxon>Liliopsida</taxon>
        <taxon>Poales</taxon>
        <taxon>Poaceae</taxon>
        <taxon>BOP clade</taxon>
        <taxon>Pooideae</taxon>
        <taxon>Triticodae</taxon>
        <taxon>Triticeae</taxon>
        <taxon>Triticinae</taxon>
        <taxon>Triticum</taxon>
    </lineage>
</organism>
<evidence type="ECO:0000259" key="1">
    <source>
        <dbReference type="Pfam" id="PF00646"/>
    </source>
</evidence>
<dbReference type="Gramene" id="TraesPARA_EIv1.0_0475280.1">
    <property type="protein sequence ID" value="TraesPARA_EIv1.0_0475280.1.CDS"/>
    <property type="gene ID" value="TraesPARA_EIv1.0_0475280"/>
</dbReference>
<dbReference type="Gramene" id="TraesMAC2B03G01067250.1">
    <property type="protein sequence ID" value="TraesMAC2B03G01067250.1"/>
    <property type="gene ID" value="TraesMAC2B03G01067250"/>
</dbReference>
<dbReference type="Gramene" id="TraesJAG2B03G01067930.1">
    <property type="protein sequence ID" value="TraesJAG2B03G01067930.1"/>
    <property type="gene ID" value="TraesJAG2B03G01067930"/>
</dbReference>
<dbReference type="Gramene" id="TraesROB_scaffold_062197_01G000500.1">
    <property type="protein sequence ID" value="TraesROB_scaffold_062197_01G000500.1"/>
    <property type="gene ID" value="TraesROB_scaffold_062197_01G000500"/>
</dbReference>
<dbReference type="Proteomes" id="UP000019116">
    <property type="component" value="Chromosome 2B"/>
</dbReference>
<dbReference type="Gramene" id="TraesCLE_scaffold_037195_01G000200.1">
    <property type="protein sequence ID" value="TraesCLE_scaffold_037195_01G000200.1"/>
    <property type="gene ID" value="TraesCLE_scaffold_037195_01G000200"/>
</dbReference>
<dbReference type="AlphaFoldDB" id="A0A3B6CGU6"/>
<evidence type="ECO:0000313" key="3">
    <source>
        <dbReference type="Proteomes" id="UP000019116"/>
    </source>
</evidence>
<dbReference type="Gramene" id="TraesCAD_scaffold_052906_01G000500.1">
    <property type="protein sequence ID" value="TraesCAD_scaffold_052906_01G000500.1"/>
    <property type="gene ID" value="TraesCAD_scaffold_052906_01G000500"/>
</dbReference>
<dbReference type="Gramene" id="TraesSYM2B03G01084830.1">
    <property type="protein sequence ID" value="TraesSYM2B03G01084830.1"/>
    <property type="gene ID" value="TraesSYM2B03G01084830"/>
</dbReference>
<dbReference type="InterPro" id="IPR032675">
    <property type="entry name" value="LRR_dom_sf"/>
</dbReference>
<dbReference type="RefSeq" id="XP_044321114.1">
    <property type="nucleotide sequence ID" value="XM_044465179.1"/>
</dbReference>
<dbReference type="PANTHER" id="PTHR34223">
    <property type="entry name" value="OS11G0201299 PROTEIN"/>
    <property type="match status" value="1"/>
</dbReference>
<dbReference type="InterPro" id="IPR036047">
    <property type="entry name" value="F-box-like_dom_sf"/>
</dbReference>
<dbReference type="Gramene" id="TraesKAR2B01G0525160.1">
    <property type="protein sequence ID" value="cds.TraesKAR2B01G0525160.1"/>
    <property type="gene ID" value="TraesKAR2B01G0525160"/>
</dbReference>
<dbReference type="Gramene" id="TraesCS2B03G1498900.1">
    <property type="protein sequence ID" value="TraesCS2B03G1498900.1.CDS"/>
    <property type="gene ID" value="TraesCS2B03G1498900"/>
</dbReference>